<proteinExistence type="predicted"/>
<accession>A0A8J3FGS4</accession>
<sequence>MISRRRALGLAATAAATVAAGASGCTSSDKKAISGADSDADRSIRLLMAVESTAIGVYERLLSEESQARRSLARVSKDVLERCRQHHQEHLETWRKRFADLKRPVRADVLSVAEDFFRQAEAAGTERDVLLVAGRVERVAGQTCIGRLAGMPSAADTVLVAGIAPVEYMHAATIGLLLNDKLAAQPLAPMDAALAVNL</sequence>
<evidence type="ECO:0000313" key="3">
    <source>
        <dbReference type="Proteomes" id="UP000649739"/>
    </source>
</evidence>
<organism evidence="2 3">
    <name type="scientific">Pilimelia anulata</name>
    <dbReference type="NCBI Taxonomy" id="53371"/>
    <lineage>
        <taxon>Bacteria</taxon>
        <taxon>Bacillati</taxon>
        <taxon>Actinomycetota</taxon>
        <taxon>Actinomycetes</taxon>
        <taxon>Micromonosporales</taxon>
        <taxon>Micromonosporaceae</taxon>
        <taxon>Pilimelia</taxon>
    </lineage>
</organism>
<dbReference type="Proteomes" id="UP000649739">
    <property type="component" value="Unassembled WGS sequence"/>
</dbReference>
<keyword evidence="1" id="KW-0732">Signal</keyword>
<dbReference type="EMBL" id="BMQB01000019">
    <property type="protein sequence ID" value="GGK11088.1"/>
    <property type="molecule type" value="Genomic_DNA"/>
</dbReference>
<dbReference type="PROSITE" id="PS51257">
    <property type="entry name" value="PROKAR_LIPOPROTEIN"/>
    <property type="match status" value="1"/>
</dbReference>
<protein>
    <recommendedName>
        <fullName evidence="4">Ferritin-like domain-containing protein</fullName>
    </recommendedName>
</protein>
<evidence type="ECO:0008006" key="4">
    <source>
        <dbReference type="Google" id="ProtNLM"/>
    </source>
</evidence>
<dbReference type="InterPro" id="IPR006311">
    <property type="entry name" value="TAT_signal"/>
</dbReference>
<evidence type="ECO:0000313" key="2">
    <source>
        <dbReference type="EMBL" id="GGK11088.1"/>
    </source>
</evidence>
<gene>
    <name evidence="2" type="ORF">GCM10010123_46320</name>
</gene>
<dbReference type="RefSeq" id="WP_189172343.1">
    <property type="nucleotide sequence ID" value="NZ_BMQB01000019.1"/>
</dbReference>
<evidence type="ECO:0000256" key="1">
    <source>
        <dbReference type="SAM" id="SignalP"/>
    </source>
</evidence>
<dbReference type="AlphaFoldDB" id="A0A8J3FGS4"/>
<dbReference type="Pfam" id="PF13668">
    <property type="entry name" value="Ferritin_2"/>
    <property type="match status" value="1"/>
</dbReference>
<keyword evidence="3" id="KW-1185">Reference proteome</keyword>
<feature type="signal peptide" evidence="1">
    <location>
        <begin position="1"/>
        <end position="22"/>
    </location>
</feature>
<feature type="chain" id="PRO_5038692351" description="Ferritin-like domain-containing protein" evidence="1">
    <location>
        <begin position="23"/>
        <end position="198"/>
    </location>
</feature>
<reference evidence="2" key="1">
    <citation type="journal article" date="2014" name="Int. J. Syst. Evol. Microbiol.">
        <title>Complete genome sequence of Corynebacterium casei LMG S-19264T (=DSM 44701T), isolated from a smear-ripened cheese.</title>
        <authorList>
            <consortium name="US DOE Joint Genome Institute (JGI-PGF)"/>
            <person name="Walter F."/>
            <person name="Albersmeier A."/>
            <person name="Kalinowski J."/>
            <person name="Ruckert C."/>
        </authorList>
    </citation>
    <scope>NUCLEOTIDE SEQUENCE</scope>
    <source>
        <strain evidence="2">JCM 3090</strain>
    </source>
</reference>
<comment type="caution">
    <text evidence="2">The sequence shown here is derived from an EMBL/GenBank/DDBJ whole genome shotgun (WGS) entry which is preliminary data.</text>
</comment>
<dbReference type="PROSITE" id="PS51318">
    <property type="entry name" value="TAT"/>
    <property type="match status" value="1"/>
</dbReference>
<reference evidence="2" key="2">
    <citation type="submission" date="2020-09" db="EMBL/GenBank/DDBJ databases">
        <authorList>
            <person name="Sun Q."/>
            <person name="Ohkuma M."/>
        </authorList>
    </citation>
    <scope>NUCLEOTIDE SEQUENCE</scope>
    <source>
        <strain evidence="2">JCM 3090</strain>
    </source>
</reference>
<name>A0A8J3FGS4_9ACTN</name>